<dbReference type="Proteomes" id="UP000230605">
    <property type="component" value="Chromosome 3"/>
</dbReference>
<gene>
    <name evidence="3" type="ORF">CB0940_03498</name>
</gene>
<reference evidence="3 4" key="1">
    <citation type="submission" date="2015-10" db="EMBL/GenBank/DDBJ databases">
        <title>The cercosporin biosynthetic gene cluster was horizontally transferred to several fungal lineages and shown to be expanded in Cercospora beticola based on microsynteny with recipient genomes.</title>
        <authorList>
            <person name="De Jonge R."/>
            <person name="Ebert M.K."/>
            <person name="Suttle J.C."/>
            <person name="Jurick Ii W.M."/>
            <person name="Secor G.A."/>
            <person name="Thomma B.P."/>
            <person name="Van De Peer Y."/>
            <person name="Bolton M.D."/>
        </authorList>
    </citation>
    <scope>NUCLEOTIDE SEQUENCE [LARGE SCALE GENOMIC DNA]</scope>
    <source>
        <strain evidence="3 4">09-40</strain>
    </source>
</reference>
<comment type="caution">
    <text evidence="3">The sequence shown here is derived from an EMBL/GenBank/DDBJ whole genome shotgun (WGS) entry which is preliminary data.</text>
</comment>
<protein>
    <submittedName>
        <fullName evidence="3">Uncharacterized protein</fullName>
    </submittedName>
</protein>
<feature type="chain" id="PRO_5013902218" evidence="2">
    <location>
        <begin position="21"/>
        <end position="295"/>
    </location>
</feature>
<name>A0A2G5I4P9_CERBT</name>
<sequence>MHLKAVVSVGLSMLLAQAMALPQPHLQNGILLSTRDDTVAAQPAQDQAQNQQAEANVQAAQAQQADSNKQVDQTEATAQNAQADAAKAAAPAADAAQNQPQQNDAAQPGISNLFGSFLGGNGAKGGGSGISIPFLGSSSGMGSGGKPASSPSQSFFGGLSGLVDAASKIKPPDNKPDDSWKKAIEDWEKALQGKKDDDKDAWTKWYEDYQKQWKDYYDKLYGKKDDDDKNPYEDYEKAFKAWKKAYEGGGDDDEGGSIDGNTLKFKIKDLEFSCYWYVPYPGNAQLNCNYYYNYT</sequence>
<evidence type="ECO:0000256" key="1">
    <source>
        <dbReference type="SAM" id="MobiDB-lite"/>
    </source>
</evidence>
<evidence type="ECO:0000313" key="4">
    <source>
        <dbReference type="Proteomes" id="UP000230605"/>
    </source>
</evidence>
<organism evidence="3 4">
    <name type="scientific">Cercospora beticola</name>
    <name type="common">Sugarbeet leaf spot fungus</name>
    <dbReference type="NCBI Taxonomy" id="122368"/>
    <lineage>
        <taxon>Eukaryota</taxon>
        <taxon>Fungi</taxon>
        <taxon>Dikarya</taxon>
        <taxon>Ascomycota</taxon>
        <taxon>Pezizomycotina</taxon>
        <taxon>Dothideomycetes</taxon>
        <taxon>Dothideomycetidae</taxon>
        <taxon>Mycosphaerellales</taxon>
        <taxon>Mycosphaerellaceae</taxon>
        <taxon>Cercospora</taxon>
    </lineage>
</organism>
<keyword evidence="2" id="KW-0732">Signal</keyword>
<dbReference type="AlphaFoldDB" id="A0A2G5I4P9"/>
<dbReference type="EMBL" id="LKMD01000101">
    <property type="protein sequence ID" value="PIA99463.1"/>
    <property type="molecule type" value="Genomic_DNA"/>
</dbReference>
<feature type="region of interest" description="Disordered" evidence="1">
    <location>
        <begin position="41"/>
        <end position="110"/>
    </location>
</feature>
<proteinExistence type="predicted"/>
<feature type="compositionally biased region" description="Low complexity" evidence="1">
    <location>
        <begin position="78"/>
        <end position="108"/>
    </location>
</feature>
<feature type="compositionally biased region" description="Polar residues" evidence="1">
    <location>
        <begin position="67"/>
        <end position="77"/>
    </location>
</feature>
<accession>A0A2G5I4P9</accession>
<feature type="signal peptide" evidence="2">
    <location>
        <begin position="1"/>
        <end position="20"/>
    </location>
</feature>
<evidence type="ECO:0000256" key="2">
    <source>
        <dbReference type="SAM" id="SignalP"/>
    </source>
</evidence>
<feature type="compositionally biased region" description="Low complexity" evidence="1">
    <location>
        <begin position="41"/>
        <end position="66"/>
    </location>
</feature>
<evidence type="ECO:0000313" key="3">
    <source>
        <dbReference type="EMBL" id="PIA99463.1"/>
    </source>
</evidence>